<dbReference type="AlphaFoldDB" id="A0A0D9QI87"/>
<dbReference type="Proteomes" id="UP000054561">
    <property type="component" value="Unassembled WGS sequence"/>
</dbReference>
<comment type="subcellular location">
    <subcellularLocation>
        <location evidence="1">Nucleus</location>
        <location evidence="1">Nucleolus</location>
    </subcellularLocation>
</comment>
<keyword evidence="5" id="KW-0539">Nucleus</keyword>
<evidence type="ECO:0000313" key="9">
    <source>
        <dbReference type="Proteomes" id="UP000054561"/>
    </source>
</evidence>
<feature type="region of interest" description="Disordered" evidence="7">
    <location>
        <begin position="274"/>
        <end position="350"/>
    </location>
</feature>
<feature type="compositionally biased region" description="Basic residues" evidence="7">
    <location>
        <begin position="326"/>
        <end position="350"/>
    </location>
</feature>
<feature type="compositionally biased region" description="Basic and acidic residues" evidence="7">
    <location>
        <begin position="7"/>
        <end position="17"/>
    </location>
</feature>
<dbReference type="PANTHER" id="PTHR13028:SF0">
    <property type="entry name" value="RRNA-PROCESSING PROTEIN EBP2-RELATED"/>
    <property type="match status" value="1"/>
</dbReference>
<dbReference type="RefSeq" id="XP_012336693.1">
    <property type="nucleotide sequence ID" value="XM_012481270.1"/>
</dbReference>
<dbReference type="VEuPathDB" id="PlasmoDB:AK88_03660"/>
<evidence type="ECO:0008006" key="10">
    <source>
        <dbReference type="Google" id="ProtNLM"/>
    </source>
</evidence>
<dbReference type="Pfam" id="PF05890">
    <property type="entry name" value="Ebp2"/>
    <property type="match status" value="1"/>
</dbReference>
<reference evidence="8 9" key="1">
    <citation type="submission" date="2014-03" db="EMBL/GenBank/DDBJ databases">
        <title>The Genome Sequence of Plasmodium fragile nilgiri.</title>
        <authorList>
            <consortium name="The Broad Institute Genomics Platform"/>
            <consortium name="The Broad Institute Genome Sequencing Center for Infectious Disease"/>
            <person name="Neafsey D."/>
            <person name="Duraisingh M."/>
            <person name="Young S.K."/>
            <person name="Zeng Q."/>
            <person name="Gargeya S."/>
            <person name="Abouelleil A."/>
            <person name="Alvarado L."/>
            <person name="Chapman S.B."/>
            <person name="Gainer-Dewar J."/>
            <person name="Goldberg J."/>
            <person name="Griggs A."/>
            <person name="Gujja S."/>
            <person name="Hansen M."/>
            <person name="Howarth C."/>
            <person name="Imamovic A."/>
            <person name="Larimer J."/>
            <person name="Pearson M."/>
            <person name="Poon T.W."/>
            <person name="Priest M."/>
            <person name="Roberts A."/>
            <person name="Saif S."/>
            <person name="Shea T."/>
            <person name="Sykes S."/>
            <person name="Wortman J."/>
            <person name="Nusbaum C."/>
            <person name="Birren B."/>
        </authorList>
    </citation>
    <scope>NUCLEOTIDE SEQUENCE [LARGE SCALE GENOMIC DNA]</scope>
    <source>
        <strain evidence="9">nilgiri</strain>
    </source>
</reference>
<dbReference type="EMBL" id="KQ001688">
    <property type="protein sequence ID" value="KJP86653.1"/>
    <property type="molecule type" value="Genomic_DNA"/>
</dbReference>
<comment type="similarity">
    <text evidence="2">Belongs to the EBP2 family.</text>
</comment>
<evidence type="ECO:0000256" key="6">
    <source>
        <dbReference type="SAM" id="Coils"/>
    </source>
</evidence>
<evidence type="ECO:0000256" key="3">
    <source>
        <dbReference type="ARBA" id="ARBA00022517"/>
    </source>
</evidence>
<keyword evidence="3" id="KW-0690">Ribosome biogenesis</keyword>
<evidence type="ECO:0000256" key="2">
    <source>
        <dbReference type="ARBA" id="ARBA00007336"/>
    </source>
</evidence>
<evidence type="ECO:0000313" key="8">
    <source>
        <dbReference type="EMBL" id="KJP86653.1"/>
    </source>
</evidence>
<feature type="region of interest" description="Disordered" evidence="7">
    <location>
        <begin position="1"/>
        <end position="42"/>
    </location>
</feature>
<sequence>MKALPMEVDRMGENKEKKEKKKTNGTGTLLKRKGSTSAKEDAVRKILKKLKRMGSLGGREKVSKNGEGPRKMTTREATKLKKVILRSLDGMDEEEYDEAIRLAQNKALLAKKRKEIMIEVTPSEGNNAWLEKLDLTCSENFYLKKMKLFGQCQERENEFLKITHENVVEGLKKLQDLHISFNRPYDFLADMIKSDVHMERVRQKIVKDHERVEEKEKNKIKRMNKKFNKKSGSAKVASQMEAIEKKKNLQKIDQLRKEDKLETLNVQEFFLKHSKSDQEKDRREGKKKRDRKGHAKGDGKRHAKGDGKGHAKGDGKGHAKKDGKGKARFKTKKRIKKSQKNKGRKNCKRR</sequence>
<protein>
    <recommendedName>
        <fullName evidence="10">rRNA-processing protein EBP2</fullName>
    </recommendedName>
</protein>
<dbReference type="PANTHER" id="PTHR13028">
    <property type="entry name" value="RRNA PROCESSING PROTEIN EBNA1-BINDING PROTEIN-RELATED"/>
    <property type="match status" value="1"/>
</dbReference>
<organism evidence="8 9">
    <name type="scientific">Plasmodium fragile</name>
    <dbReference type="NCBI Taxonomy" id="5857"/>
    <lineage>
        <taxon>Eukaryota</taxon>
        <taxon>Sar</taxon>
        <taxon>Alveolata</taxon>
        <taxon>Apicomplexa</taxon>
        <taxon>Aconoidasida</taxon>
        <taxon>Haemosporida</taxon>
        <taxon>Plasmodiidae</taxon>
        <taxon>Plasmodium</taxon>
        <taxon>Plasmodium (Plasmodium)</taxon>
    </lineage>
</organism>
<feature type="compositionally biased region" description="Basic residues" evidence="7">
    <location>
        <begin position="285"/>
        <end position="294"/>
    </location>
</feature>
<feature type="coiled-coil region" evidence="6">
    <location>
        <begin position="198"/>
        <end position="226"/>
    </location>
</feature>
<feature type="compositionally biased region" description="Basic and acidic residues" evidence="7">
    <location>
        <begin position="274"/>
        <end position="284"/>
    </location>
</feature>
<keyword evidence="9" id="KW-1185">Reference proteome</keyword>
<evidence type="ECO:0000256" key="7">
    <source>
        <dbReference type="SAM" id="MobiDB-lite"/>
    </source>
</evidence>
<accession>A0A0D9QI87</accession>
<dbReference type="GO" id="GO:0042273">
    <property type="term" value="P:ribosomal large subunit biogenesis"/>
    <property type="evidence" value="ECO:0007669"/>
    <property type="project" value="TreeGrafter"/>
</dbReference>
<dbReference type="GO" id="GO:0034399">
    <property type="term" value="C:nuclear periphery"/>
    <property type="evidence" value="ECO:0007669"/>
    <property type="project" value="TreeGrafter"/>
</dbReference>
<evidence type="ECO:0000256" key="1">
    <source>
        <dbReference type="ARBA" id="ARBA00004604"/>
    </source>
</evidence>
<dbReference type="GO" id="GO:0006364">
    <property type="term" value="P:rRNA processing"/>
    <property type="evidence" value="ECO:0007669"/>
    <property type="project" value="TreeGrafter"/>
</dbReference>
<name>A0A0D9QI87_PLAFR</name>
<dbReference type="OrthoDB" id="443772at2759"/>
<dbReference type="GO" id="GO:0030687">
    <property type="term" value="C:preribosome, large subunit precursor"/>
    <property type="evidence" value="ECO:0007669"/>
    <property type="project" value="TreeGrafter"/>
</dbReference>
<dbReference type="InterPro" id="IPR008610">
    <property type="entry name" value="Ebp2"/>
</dbReference>
<evidence type="ECO:0000256" key="5">
    <source>
        <dbReference type="ARBA" id="ARBA00023242"/>
    </source>
</evidence>
<proteinExistence type="inferred from homology"/>
<feature type="compositionally biased region" description="Basic and acidic residues" evidence="7">
    <location>
        <begin position="295"/>
        <end position="325"/>
    </location>
</feature>
<evidence type="ECO:0000256" key="4">
    <source>
        <dbReference type="ARBA" id="ARBA00023054"/>
    </source>
</evidence>
<dbReference type="OMA" id="GNNEWLE"/>
<keyword evidence="4 6" id="KW-0175">Coiled coil</keyword>
<gene>
    <name evidence="8" type="ORF">AK88_03660</name>
</gene>
<dbReference type="GeneID" id="24268974"/>
<dbReference type="GO" id="GO:0005730">
    <property type="term" value="C:nucleolus"/>
    <property type="evidence" value="ECO:0007669"/>
    <property type="project" value="UniProtKB-SubCell"/>
</dbReference>